<keyword evidence="2" id="KW-1185">Reference proteome</keyword>
<dbReference type="InterPro" id="IPR014729">
    <property type="entry name" value="Rossmann-like_a/b/a_fold"/>
</dbReference>
<dbReference type="GO" id="GO:0004140">
    <property type="term" value="F:dephospho-CoA kinase activity"/>
    <property type="evidence" value="ECO:0007669"/>
    <property type="project" value="TreeGrafter"/>
</dbReference>
<dbReference type="GeneID" id="87875543"/>
<dbReference type="Gene3D" id="3.40.50.620">
    <property type="entry name" value="HUPs"/>
    <property type="match status" value="1"/>
</dbReference>
<dbReference type="GO" id="GO:0015937">
    <property type="term" value="P:coenzyme A biosynthetic process"/>
    <property type="evidence" value="ECO:0007669"/>
    <property type="project" value="TreeGrafter"/>
</dbReference>
<proteinExistence type="predicted"/>
<dbReference type="PANTHER" id="PTHR10695">
    <property type="entry name" value="DEPHOSPHO-COA KINASE-RELATED"/>
    <property type="match status" value="1"/>
</dbReference>
<organism evidence="1 2">
    <name type="scientific">Neurospora hispaniola</name>
    <dbReference type="NCBI Taxonomy" id="588809"/>
    <lineage>
        <taxon>Eukaryota</taxon>
        <taxon>Fungi</taxon>
        <taxon>Dikarya</taxon>
        <taxon>Ascomycota</taxon>
        <taxon>Pezizomycotina</taxon>
        <taxon>Sordariomycetes</taxon>
        <taxon>Sordariomycetidae</taxon>
        <taxon>Sordariales</taxon>
        <taxon>Sordariaceae</taxon>
        <taxon>Neurospora</taxon>
    </lineage>
</organism>
<dbReference type="PANTHER" id="PTHR10695:SF46">
    <property type="entry name" value="BIFUNCTIONAL COENZYME A SYNTHASE-RELATED"/>
    <property type="match status" value="1"/>
</dbReference>
<dbReference type="Proteomes" id="UP001285908">
    <property type="component" value="Unassembled WGS sequence"/>
</dbReference>
<dbReference type="SUPFAM" id="SSF52374">
    <property type="entry name" value="Nucleotidylyl transferase"/>
    <property type="match status" value="1"/>
</dbReference>
<evidence type="ECO:0000313" key="1">
    <source>
        <dbReference type="EMBL" id="KAK3484628.1"/>
    </source>
</evidence>
<gene>
    <name evidence="1" type="ORF">B0T23DRAFT_391146</name>
</gene>
<protein>
    <recommendedName>
        <fullName evidence="3">Cytidyltransferase-like domain-containing protein</fullName>
    </recommendedName>
</protein>
<accession>A0AAJ0MLG3</accession>
<name>A0AAJ0MLG3_9PEZI</name>
<evidence type="ECO:0008006" key="3">
    <source>
        <dbReference type="Google" id="ProtNLM"/>
    </source>
</evidence>
<reference evidence="1 2" key="1">
    <citation type="journal article" date="2023" name="Mol. Phylogenet. Evol.">
        <title>Genome-scale phylogeny and comparative genomics of the fungal order Sordariales.</title>
        <authorList>
            <person name="Hensen N."/>
            <person name="Bonometti L."/>
            <person name="Westerberg I."/>
            <person name="Brannstrom I.O."/>
            <person name="Guillou S."/>
            <person name="Cros-Aarteil S."/>
            <person name="Calhoun S."/>
            <person name="Haridas S."/>
            <person name="Kuo A."/>
            <person name="Mondo S."/>
            <person name="Pangilinan J."/>
            <person name="Riley R."/>
            <person name="LaButti K."/>
            <person name="Andreopoulos B."/>
            <person name="Lipzen A."/>
            <person name="Chen C."/>
            <person name="Yan M."/>
            <person name="Daum C."/>
            <person name="Ng V."/>
            <person name="Clum A."/>
            <person name="Steindorff A."/>
            <person name="Ohm R.A."/>
            <person name="Martin F."/>
            <person name="Silar P."/>
            <person name="Natvig D.O."/>
            <person name="Lalanne C."/>
            <person name="Gautier V."/>
            <person name="Ament-Velasquez S.L."/>
            <person name="Kruys A."/>
            <person name="Hutchinson M.I."/>
            <person name="Powell A.J."/>
            <person name="Barry K."/>
            <person name="Miller A.N."/>
            <person name="Grigoriev I.V."/>
            <person name="Debuchy R."/>
            <person name="Gladieux P."/>
            <person name="Hiltunen Thoren M."/>
            <person name="Johannesson H."/>
        </authorList>
    </citation>
    <scope>NUCLEOTIDE SEQUENCE [LARGE SCALE GENOMIC DNA]</scope>
    <source>
        <strain evidence="1 2">FGSC 10403</strain>
    </source>
</reference>
<comment type="caution">
    <text evidence="1">The sequence shown here is derived from an EMBL/GenBank/DDBJ whole genome shotgun (WGS) entry which is preliminary data.</text>
</comment>
<evidence type="ECO:0000313" key="2">
    <source>
        <dbReference type="Proteomes" id="UP001285908"/>
    </source>
</evidence>
<sequence>MTTINKRDQLPSLLLLPFPPHPSNRTLLNAAYRPPLTAVLSKLKHANPHGASKLIIAVTVPILQGPPYQLRSKTVLWSQAQALIAGLYAIISVICARLEISTEIDGGQGSVDATVVLVDHDRGRKPLSAEDRALRGDSKSSSSLIETNNTVVVDLATFADAYHPWNYIFHVRTEQGIRLNEVYLQMAEGKMIGAHAIRQEQLVGVEGGLTLHHGLVGDDTTAGAGAAGGEGNGEGRRVSGVPVVCLGGTFDYLHPGHKLLLTAGALLLGVPSKDELSLPATSPRRREPCKYIIGITGDELLKNKKFAEYVQSWETRARNVIYFLSRLLQLSDKGWREAMGPAAGDNIHSAVAAGVQIDEKDGDFRAAFRDGMIIVQCVRIQDAFGPTVTEENIDVLVVSGETRSGGKAVNDKRAEQGWKTLEIFEVDVLNADEIPEDVGEDVKATEDFTSKISSTVIRQQRAAQATGKSEPKI</sequence>
<dbReference type="AlphaFoldDB" id="A0AAJ0MLG3"/>
<dbReference type="RefSeq" id="XP_062687722.1">
    <property type="nucleotide sequence ID" value="XM_062837921.1"/>
</dbReference>
<dbReference type="EMBL" id="JAULSX010000014">
    <property type="protein sequence ID" value="KAK3484628.1"/>
    <property type="molecule type" value="Genomic_DNA"/>
</dbReference>